<gene>
    <name evidence="2" type="ORF">ERUC_LOCUS39234</name>
</gene>
<feature type="domain" description="KIB1-4 beta-propeller" evidence="1">
    <location>
        <begin position="2"/>
        <end position="176"/>
    </location>
</feature>
<evidence type="ECO:0000313" key="2">
    <source>
        <dbReference type="EMBL" id="CAH8386751.1"/>
    </source>
</evidence>
<dbReference type="EMBL" id="CAKOAT010719598">
    <property type="protein sequence ID" value="CAH8386751.1"/>
    <property type="molecule type" value="Genomic_DNA"/>
</dbReference>
<sequence>MVYTRKDDGRWRTASIVHGQEAEQIFYNCKDHMVYFTTASSFIVYAWDFSGDIPRQIWYHVLPYDVASYTNFDDGTLDWNKAFHFNRMIATRVSGQLLFVTCMMQDSIWQFCIYEYDPLTKTCEKVDDLGDEALVLDMGFTVVAKDIIPAGMKRNSIYFSGIDHYKDPYMHVFVYDLRTRTTEHVPRSLVSSVGFSDARWFFPC</sequence>
<name>A0ABC8LTM7_ERUVS</name>
<keyword evidence="3" id="KW-1185">Reference proteome</keyword>
<protein>
    <recommendedName>
        <fullName evidence="1">KIB1-4 beta-propeller domain-containing protein</fullName>
    </recommendedName>
</protein>
<dbReference type="SUPFAM" id="SSF63825">
    <property type="entry name" value="YWTD domain"/>
    <property type="match status" value="1"/>
</dbReference>
<dbReference type="Proteomes" id="UP001642260">
    <property type="component" value="Unassembled WGS sequence"/>
</dbReference>
<proteinExistence type="predicted"/>
<accession>A0ABC8LTM7</accession>
<evidence type="ECO:0000259" key="1">
    <source>
        <dbReference type="Pfam" id="PF03478"/>
    </source>
</evidence>
<dbReference type="Pfam" id="PF03478">
    <property type="entry name" value="Beta-prop_KIB1-4"/>
    <property type="match status" value="1"/>
</dbReference>
<dbReference type="AlphaFoldDB" id="A0ABC8LTM7"/>
<organism evidence="2 3">
    <name type="scientific">Eruca vesicaria subsp. sativa</name>
    <name type="common">Garden rocket</name>
    <name type="synonym">Eruca sativa</name>
    <dbReference type="NCBI Taxonomy" id="29727"/>
    <lineage>
        <taxon>Eukaryota</taxon>
        <taxon>Viridiplantae</taxon>
        <taxon>Streptophyta</taxon>
        <taxon>Embryophyta</taxon>
        <taxon>Tracheophyta</taxon>
        <taxon>Spermatophyta</taxon>
        <taxon>Magnoliopsida</taxon>
        <taxon>eudicotyledons</taxon>
        <taxon>Gunneridae</taxon>
        <taxon>Pentapetalae</taxon>
        <taxon>rosids</taxon>
        <taxon>malvids</taxon>
        <taxon>Brassicales</taxon>
        <taxon>Brassicaceae</taxon>
        <taxon>Brassiceae</taxon>
        <taxon>Eruca</taxon>
    </lineage>
</organism>
<comment type="caution">
    <text evidence="2">The sequence shown here is derived from an EMBL/GenBank/DDBJ whole genome shotgun (WGS) entry which is preliminary data.</text>
</comment>
<evidence type="ECO:0000313" key="3">
    <source>
        <dbReference type="Proteomes" id="UP001642260"/>
    </source>
</evidence>
<dbReference type="InterPro" id="IPR005174">
    <property type="entry name" value="KIB1-4_b-propeller"/>
</dbReference>
<reference evidence="2 3" key="1">
    <citation type="submission" date="2022-03" db="EMBL/GenBank/DDBJ databases">
        <authorList>
            <person name="Macdonald S."/>
            <person name="Ahmed S."/>
            <person name="Newling K."/>
        </authorList>
    </citation>
    <scope>NUCLEOTIDE SEQUENCE [LARGE SCALE GENOMIC DNA]</scope>
</reference>